<protein>
    <submittedName>
        <fullName evidence="3">Uncharacterized protein</fullName>
    </submittedName>
</protein>
<organism evidence="3 4">
    <name type="scientific">Penicillium thymicola</name>
    <dbReference type="NCBI Taxonomy" id="293382"/>
    <lineage>
        <taxon>Eukaryota</taxon>
        <taxon>Fungi</taxon>
        <taxon>Dikarya</taxon>
        <taxon>Ascomycota</taxon>
        <taxon>Pezizomycotina</taxon>
        <taxon>Eurotiomycetes</taxon>
        <taxon>Eurotiomycetidae</taxon>
        <taxon>Eurotiales</taxon>
        <taxon>Aspergillaceae</taxon>
        <taxon>Penicillium</taxon>
    </lineage>
</organism>
<keyword evidence="4" id="KW-1185">Reference proteome</keyword>
<evidence type="ECO:0000256" key="1">
    <source>
        <dbReference type="SAM" id="Phobius"/>
    </source>
</evidence>
<evidence type="ECO:0000256" key="2">
    <source>
        <dbReference type="SAM" id="SignalP"/>
    </source>
</evidence>
<feature type="signal peptide" evidence="2">
    <location>
        <begin position="1"/>
        <end position="19"/>
    </location>
</feature>
<keyword evidence="1" id="KW-0472">Membrane</keyword>
<feature type="transmembrane region" description="Helical" evidence="1">
    <location>
        <begin position="112"/>
        <end position="142"/>
    </location>
</feature>
<evidence type="ECO:0000313" key="3">
    <source>
        <dbReference type="EMBL" id="KAJ9483844.1"/>
    </source>
</evidence>
<reference evidence="3" key="2">
    <citation type="journal article" date="2016" name="Fungal Biol.">
        <title>Ochratoxin A production by Penicillium thymicola.</title>
        <authorList>
            <person name="Nguyen H.D.T."/>
            <person name="McMullin D.R."/>
            <person name="Ponomareva E."/>
            <person name="Riley R."/>
            <person name="Pomraning K.R."/>
            <person name="Baker S.E."/>
            <person name="Seifert K.A."/>
        </authorList>
    </citation>
    <scope>NUCLEOTIDE SEQUENCE</scope>
    <source>
        <strain evidence="3">DAOM 180753</strain>
    </source>
</reference>
<reference evidence="3" key="1">
    <citation type="submission" date="2015-06" db="EMBL/GenBank/DDBJ databases">
        <authorList>
            <person name="Nguyen H."/>
        </authorList>
    </citation>
    <scope>NUCLEOTIDE SEQUENCE</scope>
    <source>
        <strain evidence="3">DAOM 180753</strain>
    </source>
</reference>
<keyword evidence="1" id="KW-0812">Transmembrane</keyword>
<feature type="chain" id="PRO_5042459161" evidence="2">
    <location>
        <begin position="20"/>
        <end position="216"/>
    </location>
</feature>
<sequence length="216" mass="23356">MTFSTFLLLASVYIRAALGGALKVLDYDRQCVIWSDDNHGCTGYSASFGLLDGDSCSDISKVTHGTRKDYSRLYVDTCGKVKGLPVAWIELVYCFQHTFIGIADIVSINIGIIGIGIIAIGIIGIGIIFLDIVSLGIGIIFLDIVSLGIGIIRIGIIGIGIIFLDIVFLDIVFLDIVFLDIVFLDIVFLDIVFLDIVSLGIGIDIFSITHESDSDL</sequence>
<dbReference type="AlphaFoldDB" id="A0AAI9TC49"/>
<name>A0AAI9TC49_PENTH</name>
<keyword evidence="1" id="KW-1133">Transmembrane helix</keyword>
<comment type="caution">
    <text evidence="3">The sequence shown here is derived from an EMBL/GenBank/DDBJ whole genome shotgun (WGS) entry which is preliminary data.</text>
</comment>
<accession>A0AAI9TC49</accession>
<keyword evidence="2" id="KW-0732">Signal</keyword>
<feature type="transmembrane region" description="Helical" evidence="1">
    <location>
        <begin position="186"/>
        <end position="206"/>
    </location>
</feature>
<dbReference type="Proteomes" id="UP001227192">
    <property type="component" value="Unassembled WGS sequence"/>
</dbReference>
<evidence type="ECO:0000313" key="4">
    <source>
        <dbReference type="Proteomes" id="UP001227192"/>
    </source>
</evidence>
<feature type="transmembrane region" description="Helical" evidence="1">
    <location>
        <begin position="154"/>
        <end position="174"/>
    </location>
</feature>
<proteinExistence type="predicted"/>
<dbReference type="EMBL" id="LACB01000392">
    <property type="protein sequence ID" value="KAJ9483844.1"/>
    <property type="molecule type" value="Genomic_DNA"/>
</dbReference>
<gene>
    <name evidence="3" type="ORF">VN97_g9549</name>
</gene>